<keyword evidence="1" id="KW-0418">Kinase</keyword>
<protein>
    <recommendedName>
        <fullName evidence="1">6-hydroxymethyl-7,8-dihydropterin pyrophosphokinase</fullName>
        <shortName evidence="1">HPPK</shortName>
        <ecNumber evidence="1">2.7.6.3</ecNumber>
    </recommendedName>
    <alternativeName>
        <fullName evidence="1">2-amino-4-hydroxy-6-hydroxymethyldihydropteridine pyrophosphokinase</fullName>
    </alternativeName>
    <alternativeName>
        <fullName evidence="1">6-hydroxymethyl-7,8-dihydropterin diphosphokinase</fullName>
        <shortName evidence="1">6-HMPDK</shortName>
    </alternativeName>
    <alternativeName>
        <fullName evidence="1">7,8-dihydro-6-hydroxymethylpterin diphosphokinase</fullName>
    </alternativeName>
    <alternativeName>
        <fullName evidence="1">7,8-dihydro-6-hydroxymethylpterin pyrophosphokinase</fullName>
        <shortName evidence="1">PPPK</shortName>
    </alternativeName>
</protein>
<dbReference type="EC" id="2.7.6.3" evidence="1"/>
<accession>A0A9R1D5P5</accession>
<name>A0A9R1D5P5_9EURY</name>
<dbReference type="EMBL" id="JAHLKM010000007">
    <property type="protein sequence ID" value="MCQ4333326.1"/>
    <property type="molecule type" value="Genomic_DNA"/>
</dbReference>
<dbReference type="PANTHER" id="PTHR39648">
    <property type="entry name" value="6-HYDROXYMETHYL-7,8-DIHYDROPTERIN PYROPHOSPHOKINASE"/>
    <property type="match status" value="1"/>
</dbReference>
<proteinExistence type="inferred from homology"/>
<evidence type="ECO:0000313" key="4">
    <source>
        <dbReference type="Proteomes" id="UP001139494"/>
    </source>
</evidence>
<dbReference type="HAMAP" id="MF_02131">
    <property type="entry name" value="HMPDK_arch"/>
    <property type="match status" value="1"/>
</dbReference>
<keyword evidence="1" id="KW-0289">Folate biosynthesis</keyword>
<dbReference type="PANTHER" id="PTHR39648:SF1">
    <property type="entry name" value="6-HYDROXYMETHYL-7,8-DIHYDROPTERIN PYROPHOSPHOKINASE"/>
    <property type="match status" value="1"/>
</dbReference>
<dbReference type="InterPro" id="IPR002826">
    <property type="entry name" value="MptE-like"/>
</dbReference>
<keyword evidence="4" id="KW-1185">Reference proteome</keyword>
<organism evidence="3 4">
    <name type="scientific">Natronomonas aquatica</name>
    <dbReference type="NCBI Taxonomy" id="2841590"/>
    <lineage>
        <taxon>Archaea</taxon>
        <taxon>Methanobacteriati</taxon>
        <taxon>Methanobacteriota</taxon>
        <taxon>Stenosarchaea group</taxon>
        <taxon>Halobacteria</taxon>
        <taxon>Halobacteriales</taxon>
        <taxon>Natronomonadaceae</taxon>
        <taxon>Natronomonas</taxon>
    </lineage>
</organism>
<comment type="similarity">
    <text evidence="1">Belongs to the archaeal 6-HMPDK family.</text>
</comment>
<dbReference type="GO" id="GO:0046654">
    <property type="term" value="P:tetrahydrofolate biosynthetic process"/>
    <property type="evidence" value="ECO:0007669"/>
    <property type="project" value="UniProtKB-UniRule"/>
</dbReference>
<comment type="cofactor">
    <cofactor evidence="1">
        <name>Mg(2+)</name>
        <dbReference type="ChEBI" id="CHEBI:18420"/>
    </cofactor>
</comment>
<evidence type="ECO:0000259" key="2">
    <source>
        <dbReference type="Pfam" id="PF01973"/>
    </source>
</evidence>
<sequence>MRYTEWRPVYETILSDFGYDRAADERARDRLAALVAGDDPLSIEGIDLPGTVAVCGAAPTLPSELERVSGADHVVAASSAASVCLEAGIDVDCMVTDLDKVPQTARKLTERGVPVAIHAHGDNVEEIERHVPTFDTGSVLPTTQAAPTPPVANPGGFTDGDRAAFLADCCGADRLVFAGWAFDDPSVSPEKARKLEWAERLLGWLEVRRGERFAVLECRREKLDRPW</sequence>
<comment type="caution">
    <text evidence="3">The sequence shown here is derived from an EMBL/GenBank/DDBJ whole genome shotgun (WGS) entry which is preliminary data.</text>
</comment>
<comment type="catalytic activity">
    <reaction evidence="1">
        <text>6-hydroxymethyl-7,8-dihydropterin + ATP = (7,8-dihydropterin-6-yl)methyl diphosphate + AMP + H(+)</text>
        <dbReference type="Rhea" id="RHEA:11412"/>
        <dbReference type="ChEBI" id="CHEBI:15378"/>
        <dbReference type="ChEBI" id="CHEBI:30616"/>
        <dbReference type="ChEBI" id="CHEBI:44841"/>
        <dbReference type="ChEBI" id="CHEBI:72950"/>
        <dbReference type="ChEBI" id="CHEBI:456215"/>
        <dbReference type="EC" id="2.7.6.3"/>
    </reaction>
</comment>
<dbReference type="GO" id="GO:0005524">
    <property type="term" value="F:ATP binding"/>
    <property type="evidence" value="ECO:0007669"/>
    <property type="project" value="UniProtKB-UniRule"/>
</dbReference>
<dbReference type="GO" id="GO:0016301">
    <property type="term" value="F:kinase activity"/>
    <property type="evidence" value="ECO:0007669"/>
    <property type="project" value="UniProtKB-KW"/>
</dbReference>
<dbReference type="GO" id="GO:0046656">
    <property type="term" value="P:folic acid biosynthetic process"/>
    <property type="evidence" value="ECO:0007669"/>
    <property type="project" value="UniProtKB-KW"/>
</dbReference>
<dbReference type="InterPro" id="IPR027510">
    <property type="entry name" value="HMPDK_MptE"/>
</dbReference>
<dbReference type="AlphaFoldDB" id="A0A9R1D5P5"/>
<dbReference type="Pfam" id="PF01973">
    <property type="entry name" value="MptE-like"/>
    <property type="match status" value="1"/>
</dbReference>
<keyword evidence="1" id="KW-0547">Nucleotide-binding</keyword>
<dbReference type="GO" id="GO:0003848">
    <property type="term" value="F:2-amino-4-hydroxy-6-hydroxymethyldihydropteridine diphosphokinase activity"/>
    <property type="evidence" value="ECO:0007669"/>
    <property type="project" value="UniProtKB-UniRule"/>
</dbReference>
<feature type="domain" description="6-hydroxymethylpterin diphosphokinase MptE-like" evidence="2">
    <location>
        <begin position="51"/>
        <end position="180"/>
    </location>
</feature>
<comment type="function">
    <text evidence="1">Catalyzes the transfer of diphosphate from ATP to 6-hydroxymethyl-7,8-dihydropterin (6-HMD), leading to 6-hydroxymethyl-7,8-dihydropterin diphosphate (6-HMDP).</text>
</comment>
<evidence type="ECO:0000256" key="1">
    <source>
        <dbReference type="HAMAP-Rule" id="MF_02131"/>
    </source>
</evidence>
<dbReference type="RefSeq" id="WP_256029350.1">
    <property type="nucleotide sequence ID" value="NZ_JAHLKM010000007.1"/>
</dbReference>
<gene>
    <name evidence="1" type="primary">mptE</name>
    <name evidence="3" type="ORF">KM295_07510</name>
</gene>
<reference evidence="3" key="1">
    <citation type="journal article" date="2023" name="Front. Microbiol.">
        <title>Genomic-based phylogenetic and metabolic analyses of the genus Natronomonas, and description of Natronomonas aquatica sp. nov.</title>
        <authorList>
            <person name="Garcia-Roldan A."/>
            <person name="Duran-Viseras A."/>
            <person name="de la Haba R.R."/>
            <person name="Corral P."/>
            <person name="Sanchez-Porro C."/>
            <person name="Ventosa A."/>
        </authorList>
    </citation>
    <scope>NUCLEOTIDE SEQUENCE</scope>
    <source>
        <strain evidence="3">F2-12</strain>
    </source>
</reference>
<keyword evidence="1" id="KW-0808">Transferase</keyword>
<keyword evidence="1" id="KW-0460">Magnesium</keyword>
<evidence type="ECO:0000313" key="3">
    <source>
        <dbReference type="EMBL" id="MCQ4333326.1"/>
    </source>
</evidence>
<dbReference type="Proteomes" id="UP001139494">
    <property type="component" value="Unassembled WGS sequence"/>
</dbReference>
<dbReference type="GO" id="GO:0000287">
    <property type="term" value="F:magnesium ion binding"/>
    <property type="evidence" value="ECO:0007669"/>
    <property type="project" value="UniProtKB-UniRule"/>
</dbReference>
<keyword evidence="1" id="KW-0067">ATP-binding</keyword>
<comment type="pathway">
    <text evidence="1">Cofactor biosynthesis; tetrahydrofolate biosynthesis; 2-amino-4-hydroxy-6-hydroxymethyl-7,8-dihydropteridine diphosphate from 7,8-dihydroneopterin triphosphate: step 4/4.</text>
</comment>